<keyword evidence="5" id="KW-0813">Transport</keyword>
<organism evidence="13">
    <name type="scientific">Tropostreptus hamatus</name>
    <dbReference type="NCBI Taxonomy" id="2931681"/>
    <lineage>
        <taxon>Eukaryota</taxon>
        <taxon>Metazoa</taxon>
        <taxon>Ecdysozoa</taxon>
        <taxon>Arthropoda</taxon>
        <taxon>Myriapoda</taxon>
        <taxon>Diplopoda</taxon>
        <taxon>Helminthomorpha</taxon>
        <taxon>Spirostreptida</taxon>
        <taxon>Spirostreptidae</taxon>
        <taxon>Tropostreptus</taxon>
    </lineage>
</organism>
<evidence type="ECO:0000256" key="11">
    <source>
        <dbReference type="RuleBase" id="RU000473"/>
    </source>
</evidence>
<keyword evidence="8 11" id="KW-0830">Ubiquinone</keyword>
<dbReference type="InterPro" id="IPR018086">
    <property type="entry name" value="NADH_UbQ_OxRdtase_su1_CS"/>
</dbReference>
<feature type="transmembrane region" description="Helical" evidence="12">
    <location>
        <begin position="6"/>
        <end position="24"/>
    </location>
</feature>
<feature type="transmembrane region" description="Helical" evidence="12">
    <location>
        <begin position="104"/>
        <end position="124"/>
    </location>
</feature>
<feature type="transmembrane region" description="Helical" evidence="12">
    <location>
        <begin position="237"/>
        <end position="267"/>
    </location>
</feature>
<dbReference type="AlphaFoldDB" id="A0A8T9JAD1"/>
<evidence type="ECO:0000256" key="2">
    <source>
        <dbReference type="ARBA" id="ARBA00004225"/>
    </source>
</evidence>
<feature type="transmembrane region" description="Helical" evidence="12">
    <location>
        <begin position="287"/>
        <end position="305"/>
    </location>
</feature>
<evidence type="ECO:0000256" key="12">
    <source>
        <dbReference type="SAM" id="Phobius"/>
    </source>
</evidence>
<dbReference type="PANTHER" id="PTHR11432">
    <property type="entry name" value="NADH DEHYDROGENASE SUBUNIT 1"/>
    <property type="match status" value="1"/>
</dbReference>
<proteinExistence type="inferred from homology"/>
<dbReference type="GO" id="GO:0008137">
    <property type="term" value="F:NADH dehydrogenase (ubiquinone) activity"/>
    <property type="evidence" value="ECO:0007669"/>
    <property type="project" value="UniProtKB-EC"/>
</dbReference>
<evidence type="ECO:0000256" key="9">
    <source>
        <dbReference type="ARBA" id="ARBA00023136"/>
    </source>
</evidence>
<comment type="function">
    <text evidence="1">Core subunit of the mitochondrial membrane respiratory chain NADH dehydrogenase (Complex I) that is believed to belong to the minimal assembly required for catalysis. Complex I functions in the transfer of electrons from NADH to the respiratory chain. The immediate electron acceptor for the enzyme is believed to be ubiquinone.</text>
</comment>
<protein>
    <recommendedName>
        <fullName evidence="4 11">NADH-ubiquinone oxidoreductase chain 1</fullName>
        <ecNumber evidence="11">7.1.1.2</ecNumber>
    </recommendedName>
</protein>
<evidence type="ECO:0000256" key="5">
    <source>
        <dbReference type="ARBA" id="ARBA00022448"/>
    </source>
</evidence>
<gene>
    <name evidence="13" type="primary">ND1</name>
</gene>
<evidence type="ECO:0000256" key="3">
    <source>
        <dbReference type="ARBA" id="ARBA00010535"/>
    </source>
</evidence>
<dbReference type="GO" id="GO:0003954">
    <property type="term" value="F:NADH dehydrogenase activity"/>
    <property type="evidence" value="ECO:0007669"/>
    <property type="project" value="TreeGrafter"/>
</dbReference>
<dbReference type="RefSeq" id="YP_010352877.1">
    <property type="nucleotide sequence ID" value="NC_062679.1"/>
</dbReference>
<evidence type="ECO:0000256" key="7">
    <source>
        <dbReference type="ARBA" id="ARBA00022989"/>
    </source>
</evidence>
<evidence type="ECO:0000313" key="13">
    <source>
        <dbReference type="EMBL" id="UOF70191.1"/>
    </source>
</evidence>
<evidence type="ECO:0000256" key="1">
    <source>
        <dbReference type="ARBA" id="ARBA00003257"/>
    </source>
</evidence>
<reference evidence="13" key="1">
    <citation type="submission" date="2020-04" db="EMBL/GenBank/DDBJ databases">
        <title>Complete mitochondrial genomes from museum specimens uncover millipede evolution in the Eastern Arc Mountains.</title>
        <authorList>
            <person name="Margaryan A."/>
        </authorList>
    </citation>
    <scope>NUCLEOTIDE SEQUENCE</scope>
</reference>
<evidence type="ECO:0000256" key="4">
    <source>
        <dbReference type="ARBA" id="ARBA00021009"/>
    </source>
</evidence>
<comment type="similarity">
    <text evidence="3 10">Belongs to the complex I subunit 1 family.</text>
</comment>
<accession>A0A8T9JAD1</accession>
<dbReference type="GO" id="GO:0009060">
    <property type="term" value="P:aerobic respiration"/>
    <property type="evidence" value="ECO:0007669"/>
    <property type="project" value="TreeGrafter"/>
</dbReference>
<evidence type="ECO:0000256" key="6">
    <source>
        <dbReference type="ARBA" id="ARBA00022692"/>
    </source>
</evidence>
<comment type="catalytic activity">
    <reaction evidence="11">
        <text>a ubiquinone + NADH + 5 H(+)(in) = a ubiquinol + NAD(+) + 4 H(+)(out)</text>
        <dbReference type="Rhea" id="RHEA:29091"/>
        <dbReference type="Rhea" id="RHEA-COMP:9565"/>
        <dbReference type="Rhea" id="RHEA-COMP:9566"/>
        <dbReference type="ChEBI" id="CHEBI:15378"/>
        <dbReference type="ChEBI" id="CHEBI:16389"/>
        <dbReference type="ChEBI" id="CHEBI:17976"/>
        <dbReference type="ChEBI" id="CHEBI:57540"/>
        <dbReference type="ChEBI" id="CHEBI:57945"/>
        <dbReference type="EC" id="7.1.1.2"/>
    </reaction>
</comment>
<dbReference type="GO" id="GO:0005743">
    <property type="term" value="C:mitochondrial inner membrane"/>
    <property type="evidence" value="ECO:0007669"/>
    <property type="project" value="UniProtKB-SubCell"/>
</dbReference>
<feature type="transmembrane region" description="Helical" evidence="12">
    <location>
        <begin position="144"/>
        <end position="167"/>
    </location>
</feature>
<dbReference type="EMBL" id="MT394502">
    <property type="protein sequence ID" value="UOF70191.1"/>
    <property type="molecule type" value="Genomic_DNA"/>
</dbReference>
<name>A0A8T9JAD1_9MYRI</name>
<keyword evidence="6 10" id="KW-0812">Transmembrane</keyword>
<dbReference type="PANTHER" id="PTHR11432:SF3">
    <property type="entry name" value="NADH-UBIQUINONE OXIDOREDUCTASE CHAIN 1"/>
    <property type="match status" value="1"/>
</dbReference>
<keyword evidence="11 13" id="KW-0496">Mitochondrion</keyword>
<dbReference type="InterPro" id="IPR001694">
    <property type="entry name" value="NADH_UbQ_OxRdtase_su1/FPO"/>
</dbReference>
<keyword evidence="10" id="KW-0520">NAD</keyword>
<sequence>MNVTVFIVNFLFLVIMILVGVAFITLFERKVLGYIQIRKGPNKVSLIGVLQPFADAVKLFTKSLSYPFHMNYYVYYLSPAIMLFVMMLVWVVYPLLFGLFDYEYGILFFLCCTSFSVYTLFGSGWSSNSKYALLGAFRGVAQTISYEVSMALILLGVVIMSFSYDLIIIMKYQYMVWFMFLLFPLFYIWFISGLAELNRTPFDFAEGESELVSGFNVEYSGGGFALLFMAEYGNILFISLLTGILFFSGGLIGLGMGLLMSFVVIWIRGVLPRFRYDKLMFLAWKSFLPISLNYILLCFCVVMCFN</sequence>
<keyword evidence="9 12" id="KW-0472">Membrane</keyword>
<evidence type="ECO:0000256" key="8">
    <source>
        <dbReference type="ARBA" id="ARBA00023075"/>
    </source>
</evidence>
<dbReference type="CTD" id="4535"/>
<dbReference type="EC" id="7.1.1.2" evidence="11"/>
<feature type="transmembrane region" description="Helical" evidence="12">
    <location>
        <begin position="174"/>
        <end position="191"/>
    </location>
</feature>
<geneLocation type="mitochondrion" evidence="13"/>
<keyword evidence="7 12" id="KW-1133">Transmembrane helix</keyword>
<evidence type="ECO:0000256" key="10">
    <source>
        <dbReference type="RuleBase" id="RU000471"/>
    </source>
</evidence>
<dbReference type="GeneID" id="71887117"/>
<dbReference type="PROSITE" id="PS00668">
    <property type="entry name" value="COMPLEX1_ND1_2"/>
    <property type="match status" value="1"/>
</dbReference>
<feature type="transmembrane region" description="Helical" evidence="12">
    <location>
        <begin position="73"/>
        <end position="97"/>
    </location>
</feature>
<dbReference type="HAMAP" id="MF_01350">
    <property type="entry name" value="NDH1_NuoH"/>
    <property type="match status" value="1"/>
</dbReference>
<dbReference type="Pfam" id="PF00146">
    <property type="entry name" value="NADHdh"/>
    <property type="match status" value="1"/>
</dbReference>
<comment type="subcellular location">
    <subcellularLocation>
        <location evidence="10">Mitochondrion inner membrane</location>
        <topology evidence="10">Multi-pass membrane protein</topology>
    </subcellularLocation>
    <subcellularLocation>
        <location evidence="2">Mitochondrion membrane</location>
        <topology evidence="2">Multi-pass membrane protein</topology>
    </subcellularLocation>
</comment>